<dbReference type="RefSeq" id="WP_281804039.1">
    <property type="nucleotide sequence ID" value="NZ_BSEC01000001.1"/>
</dbReference>
<dbReference type="AlphaFoldDB" id="A0A9W6LT50"/>
<keyword evidence="2" id="KW-1185">Reference proteome</keyword>
<protein>
    <submittedName>
        <fullName evidence="1">Uncharacterized protein</fullName>
    </submittedName>
</protein>
<gene>
    <name evidence="1" type="ORF">LMG27198_30060</name>
</gene>
<organism evidence="1 2">
    <name type="scientific">Methylocystis echinoides</name>
    <dbReference type="NCBI Taxonomy" id="29468"/>
    <lineage>
        <taxon>Bacteria</taxon>
        <taxon>Pseudomonadati</taxon>
        <taxon>Pseudomonadota</taxon>
        <taxon>Alphaproteobacteria</taxon>
        <taxon>Hyphomicrobiales</taxon>
        <taxon>Methylocystaceae</taxon>
        <taxon>Methylocystis</taxon>
    </lineage>
</organism>
<evidence type="ECO:0000313" key="2">
    <source>
        <dbReference type="Proteomes" id="UP001144323"/>
    </source>
</evidence>
<comment type="caution">
    <text evidence="1">The sequence shown here is derived from an EMBL/GenBank/DDBJ whole genome shotgun (WGS) entry which is preliminary data.</text>
</comment>
<name>A0A9W6LT50_9HYPH</name>
<reference evidence="1" key="1">
    <citation type="journal article" date="2023" name="Int. J. Syst. Evol. Microbiol.">
        <title>Methylocystis iwaonis sp. nov., a type II methane-oxidizing bacterium from surface soil of a rice paddy field in Japan, and emended description of the genus Methylocystis (ex Whittenbury et al. 1970) Bowman et al. 1993.</title>
        <authorList>
            <person name="Kaise H."/>
            <person name="Sawadogo J.B."/>
            <person name="Alam M.S."/>
            <person name="Ueno C."/>
            <person name="Dianou D."/>
            <person name="Shinjo R."/>
            <person name="Asakawa S."/>
        </authorList>
    </citation>
    <scope>NUCLEOTIDE SEQUENCE</scope>
    <source>
        <strain evidence="1">LMG27198</strain>
    </source>
</reference>
<dbReference type="Proteomes" id="UP001144323">
    <property type="component" value="Unassembled WGS sequence"/>
</dbReference>
<sequence>MTDHQSHAAAPEAQGSYTDGHPLDDVHYIEAKIILSGQRFTSVQSFFDFEKLVRKAARQLRVDFDTASCEGLRPQIREVLFLDTKDFKLYNNAFILRRRIAYEDGFPAGEPEIVFKFRHPDLATASELDVRPNIPGAWRIKFKEEWLPEKTRIGGSRSLYSHNVEFKLHPLSFNEDLTDTATLIGALPALRPLLTEKKEHLQLVHRTAVEEVLQQLGTLDFGKGLEAASNVSVWRARGDHRQLVGEFSFQHKFQRRDELSAKALLKCAEFFKLLQHEAQDWISLGTTKTGAVYRLKGNPPQSHE</sequence>
<evidence type="ECO:0000313" key="1">
    <source>
        <dbReference type="EMBL" id="GLI94014.1"/>
    </source>
</evidence>
<dbReference type="EMBL" id="BSEC01000001">
    <property type="protein sequence ID" value="GLI94014.1"/>
    <property type="molecule type" value="Genomic_DNA"/>
</dbReference>
<accession>A0A9W6LT50</accession>
<proteinExistence type="predicted"/>